<protein>
    <recommendedName>
        <fullName evidence="4">PDZ domain-containing protein</fullName>
    </recommendedName>
</protein>
<dbReference type="SUPFAM" id="SSF50156">
    <property type="entry name" value="PDZ domain-like"/>
    <property type="match status" value="1"/>
</dbReference>
<dbReference type="AlphaFoldDB" id="A0A517PUU1"/>
<evidence type="ECO:0000313" key="3">
    <source>
        <dbReference type="Proteomes" id="UP000320421"/>
    </source>
</evidence>
<evidence type="ECO:0000313" key="2">
    <source>
        <dbReference type="EMBL" id="QDT23129.1"/>
    </source>
</evidence>
<feature type="chain" id="PRO_5021952221" description="PDZ domain-containing protein" evidence="1">
    <location>
        <begin position="20"/>
        <end position="461"/>
    </location>
</feature>
<keyword evidence="3" id="KW-1185">Reference proteome</keyword>
<sequence precursor="true">MRVLCIFVVLFLLSSQVQAQPPVKHYEMGFETVEVFEYIKSLRETNQPIPIFPTRTSNALIVRAVADKSRASMAGLQENDLIHIVNGSHLRAPRAGDKKLSRITSQDELKLGVIRREENRWNRISVVLPAISDETALRLKLRKTPGLDSELLPVVKVRHRESPATIFSPDNFQLYFTETNSRPTQLHLRMAQLLPGKTVGGTFIIATEDGQTAFVPEDGFDRDHKPSIFRRSKSPEWGPIQVELQLLLSEEGQRKIKEEFRVAEEAYEREFKDFKFDEKRTDKAYQERNKERLKQIAAMERINAELMRVEQNHQRLLRRQEQLANPASISGRNSRQLTDQSRKAIRALYTGLTPEQQEIVRKSVVSHRTPAFLNEAGLLQLEETGFAEWEIKLKRASQGWKWYDAPVNPQQLKLLRDIISSDNVTVHHASVPGQKFTVSAAQREQMKIVLDVFFEQGGKVQ</sequence>
<dbReference type="Gene3D" id="2.30.42.10">
    <property type="match status" value="1"/>
</dbReference>
<dbReference type="InterPro" id="IPR036034">
    <property type="entry name" value="PDZ_sf"/>
</dbReference>
<gene>
    <name evidence="2" type="ORF">HG66A1_49430</name>
</gene>
<dbReference type="EMBL" id="CP036266">
    <property type="protein sequence ID" value="QDT23129.1"/>
    <property type="molecule type" value="Genomic_DNA"/>
</dbReference>
<evidence type="ECO:0008006" key="4">
    <source>
        <dbReference type="Google" id="ProtNLM"/>
    </source>
</evidence>
<accession>A0A517PUU1</accession>
<keyword evidence="1" id="KW-0732">Signal</keyword>
<feature type="signal peptide" evidence="1">
    <location>
        <begin position="1"/>
        <end position="19"/>
    </location>
</feature>
<organism evidence="2 3">
    <name type="scientific">Gimesia chilikensis</name>
    <dbReference type="NCBI Taxonomy" id="2605989"/>
    <lineage>
        <taxon>Bacteria</taxon>
        <taxon>Pseudomonadati</taxon>
        <taxon>Planctomycetota</taxon>
        <taxon>Planctomycetia</taxon>
        <taxon>Planctomycetales</taxon>
        <taxon>Planctomycetaceae</taxon>
        <taxon>Gimesia</taxon>
    </lineage>
</organism>
<evidence type="ECO:0000256" key="1">
    <source>
        <dbReference type="SAM" id="SignalP"/>
    </source>
</evidence>
<reference evidence="2 3" key="1">
    <citation type="submission" date="2019-02" db="EMBL/GenBank/DDBJ databases">
        <title>Deep-cultivation of Planctomycetes and their phenomic and genomic characterization uncovers novel biology.</title>
        <authorList>
            <person name="Wiegand S."/>
            <person name="Jogler M."/>
            <person name="Boedeker C."/>
            <person name="Pinto D."/>
            <person name="Vollmers J."/>
            <person name="Rivas-Marin E."/>
            <person name="Kohn T."/>
            <person name="Peeters S.H."/>
            <person name="Heuer A."/>
            <person name="Rast P."/>
            <person name="Oberbeckmann S."/>
            <person name="Bunk B."/>
            <person name="Jeske O."/>
            <person name="Meyerdierks A."/>
            <person name="Storesund J.E."/>
            <person name="Kallscheuer N."/>
            <person name="Luecker S."/>
            <person name="Lage O.M."/>
            <person name="Pohl T."/>
            <person name="Merkel B.J."/>
            <person name="Hornburger P."/>
            <person name="Mueller R.-W."/>
            <person name="Bruemmer F."/>
            <person name="Labrenz M."/>
            <person name="Spormann A.M."/>
            <person name="Op den Camp H."/>
            <person name="Overmann J."/>
            <person name="Amann R."/>
            <person name="Jetten M.S.M."/>
            <person name="Mascher T."/>
            <person name="Medema M.H."/>
            <person name="Devos D.P."/>
            <person name="Kaster A.-K."/>
            <person name="Ovreas L."/>
            <person name="Rohde M."/>
            <person name="Galperin M.Y."/>
            <person name="Jogler C."/>
        </authorList>
    </citation>
    <scope>NUCLEOTIDE SEQUENCE [LARGE SCALE GENOMIC DNA]</scope>
    <source>
        <strain evidence="2 3">HG66A1</strain>
    </source>
</reference>
<name>A0A517PUU1_9PLAN</name>
<dbReference type="Proteomes" id="UP000320421">
    <property type="component" value="Chromosome"/>
</dbReference>
<proteinExistence type="predicted"/>